<gene>
    <name evidence="1" type="ORF">PAECIP111892_01169</name>
</gene>
<sequence length="47" mass="5122">MYIAIVSGGVAGMRIRCSSFGYPVRFHGHFVVYAGDHLSGSQFGKEE</sequence>
<reference evidence="1" key="1">
    <citation type="submission" date="2022-01" db="EMBL/GenBank/DDBJ databases">
        <authorList>
            <person name="Criscuolo A."/>
        </authorList>
    </citation>
    <scope>NUCLEOTIDE SEQUENCE</scope>
    <source>
        <strain evidence="1">CIP111892</strain>
    </source>
</reference>
<organism evidence="1 2">
    <name type="scientific">Paenibacillus auburnensis</name>
    <dbReference type="NCBI Taxonomy" id="2905649"/>
    <lineage>
        <taxon>Bacteria</taxon>
        <taxon>Bacillati</taxon>
        <taxon>Bacillota</taxon>
        <taxon>Bacilli</taxon>
        <taxon>Bacillales</taxon>
        <taxon>Paenibacillaceae</taxon>
        <taxon>Paenibacillus</taxon>
    </lineage>
</organism>
<evidence type="ECO:0000313" key="1">
    <source>
        <dbReference type="EMBL" id="CAH1193229.1"/>
    </source>
</evidence>
<proteinExistence type="predicted"/>
<dbReference type="Proteomes" id="UP000838324">
    <property type="component" value="Unassembled WGS sequence"/>
</dbReference>
<evidence type="ECO:0000313" key="2">
    <source>
        <dbReference type="Proteomes" id="UP000838324"/>
    </source>
</evidence>
<keyword evidence="2" id="KW-1185">Reference proteome</keyword>
<dbReference type="EMBL" id="CAKMMG010000001">
    <property type="protein sequence ID" value="CAH1193229.1"/>
    <property type="molecule type" value="Genomic_DNA"/>
</dbReference>
<comment type="caution">
    <text evidence="1">The sequence shown here is derived from an EMBL/GenBank/DDBJ whole genome shotgun (WGS) entry which is preliminary data.</text>
</comment>
<name>A0ABN8FVK4_9BACL</name>
<protein>
    <submittedName>
        <fullName evidence="1">Uncharacterized protein</fullName>
    </submittedName>
</protein>
<accession>A0ABN8FVK4</accession>